<dbReference type="InterPro" id="IPR034148">
    <property type="entry name" value="NCBP2_RRM"/>
</dbReference>
<dbReference type="InterPro" id="IPR035979">
    <property type="entry name" value="RBD_domain_sf"/>
</dbReference>
<keyword evidence="5" id="KW-0508">mRNA splicing</keyword>
<feature type="non-terminal residue" evidence="9">
    <location>
        <position position="1"/>
    </location>
</feature>
<dbReference type="InterPro" id="IPR012677">
    <property type="entry name" value="Nucleotide-bd_a/b_plait_sf"/>
</dbReference>
<dbReference type="GO" id="GO:0005846">
    <property type="term" value="C:nuclear cap binding complex"/>
    <property type="evidence" value="ECO:0007669"/>
    <property type="project" value="InterPro"/>
</dbReference>
<proteinExistence type="inferred from homology"/>
<dbReference type="GO" id="GO:0045292">
    <property type="term" value="P:mRNA cis splicing, via spliceosome"/>
    <property type="evidence" value="ECO:0007669"/>
    <property type="project" value="InterPro"/>
</dbReference>
<reference evidence="9 10" key="1">
    <citation type="submission" date="2020-04" db="EMBL/GenBank/DDBJ databases">
        <title>Perkinsus olseni comparative genomics.</title>
        <authorList>
            <person name="Bogema D.R."/>
        </authorList>
    </citation>
    <scope>NUCLEOTIDE SEQUENCE [LARGE SCALE GENOMIC DNA]</scope>
    <source>
        <strain evidence="9 10">ATCC PRA-207</strain>
    </source>
</reference>
<keyword evidence="6" id="KW-0539">Nucleus</keyword>
<comment type="subcellular location">
    <subcellularLocation>
        <location evidence="1">Nucleus</location>
    </subcellularLocation>
</comment>
<dbReference type="InterPro" id="IPR000504">
    <property type="entry name" value="RRM_dom"/>
</dbReference>
<evidence type="ECO:0000313" key="9">
    <source>
        <dbReference type="EMBL" id="KAF4699709.1"/>
    </source>
</evidence>
<evidence type="ECO:0000313" key="10">
    <source>
        <dbReference type="Proteomes" id="UP000553632"/>
    </source>
</evidence>
<dbReference type="GO" id="GO:0005634">
    <property type="term" value="C:nucleus"/>
    <property type="evidence" value="ECO:0007669"/>
    <property type="project" value="UniProtKB-SubCell"/>
</dbReference>
<evidence type="ECO:0000256" key="5">
    <source>
        <dbReference type="ARBA" id="ARBA00023187"/>
    </source>
</evidence>
<evidence type="ECO:0000259" key="8">
    <source>
        <dbReference type="PROSITE" id="PS50102"/>
    </source>
</evidence>
<comment type="caution">
    <text evidence="9">The sequence shown here is derived from an EMBL/GenBank/DDBJ whole genome shotgun (WGS) entry which is preliminary data.</text>
</comment>
<comment type="similarity">
    <text evidence="2">Belongs to the RRM NCBP2 family.</text>
</comment>
<dbReference type="InterPro" id="IPR027157">
    <property type="entry name" value="NCBP2"/>
</dbReference>
<dbReference type="AlphaFoldDB" id="A0A7J6PU32"/>
<keyword evidence="4 7" id="KW-0694">RNA-binding</keyword>
<accession>A0A7J6PU32</accession>
<evidence type="ECO:0000256" key="3">
    <source>
        <dbReference type="ARBA" id="ARBA00022664"/>
    </source>
</evidence>
<gene>
    <name evidence="9" type="primary">CBC2_2</name>
    <name evidence="9" type="ORF">FOZ63_023270</name>
</gene>
<dbReference type="PANTHER" id="PTHR18847:SF0">
    <property type="entry name" value="NUCLEAR CAP-BINDING PROTEIN SUBUNIT 2"/>
    <property type="match status" value="1"/>
</dbReference>
<evidence type="ECO:0000256" key="1">
    <source>
        <dbReference type="ARBA" id="ARBA00004123"/>
    </source>
</evidence>
<dbReference type="SUPFAM" id="SSF55811">
    <property type="entry name" value="Nudix"/>
    <property type="match status" value="1"/>
</dbReference>
<keyword evidence="10" id="KW-1185">Reference proteome</keyword>
<dbReference type="PROSITE" id="PS50102">
    <property type="entry name" value="RRM"/>
    <property type="match status" value="1"/>
</dbReference>
<dbReference type="GO" id="GO:0000339">
    <property type="term" value="F:RNA cap binding"/>
    <property type="evidence" value="ECO:0007669"/>
    <property type="project" value="InterPro"/>
</dbReference>
<keyword evidence="3" id="KW-0507">mRNA processing</keyword>
<dbReference type="CDD" id="cd12240">
    <property type="entry name" value="RRM_NCBP2"/>
    <property type="match status" value="1"/>
</dbReference>
<dbReference type="SMART" id="SM00360">
    <property type="entry name" value="RRM"/>
    <property type="match status" value="1"/>
</dbReference>
<evidence type="ECO:0000256" key="7">
    <source>
        <dbReference type="PROSITE-ProRule" id="PRU00176"/>
    </source>
</evidence>
<name>A0A7J6PU32_PEROL</name>
<dbReference type="PANTHER" id="PTHR18847">
    <property type="entry name" value="20 KD NUCLEAR CAP BINDING PROTEIN"/>
    <property type="match status" value="1"/>
</dbReference>
<dbReference type="Pfam" id="PF00076">
    <property type="entry name" value="RRM_1"/>
    <property type="match status" value="1"/>
</dbReference>
<protein>
    <submittedName>
        <fullName evidence="9">Nuclear cap binding complex subunit</fullName>
    </submittedName>
</protein>
<sequence length="1008" mass="109642">VSAKNGYHYLVTIFTVRGYLLASGYSIALGLGCHRDSPGPGGSPVQRGNCARTFDGRVWGVRQWRGIGPNKLQVELQRSWYRYQLYLHFSPRALEMKEKLNPFGCCAITLVDGGTAIMAGRRSAQVACCPNMWHLTPAGTVDVDDPVAVIRKEMPEELGVPGDSLDVRLLGKVTGIKAALDEGPVDYYAVITQSGALLNTSHIDICAVGLFDTGAEQAYKPELVFVINLGSTKSSDILARTRTEAVDKWEHSRIQAVPLARMDQALNGDEPWTYVSKLTFCRPLRMAHLYVDLTPSTKYYDKKSGLTRDEWFNSLQTSSTLYVGNLSFYTTEEQILELFSKCGKVKKVTMGLNRFKKSPCGFCFVEYECREDAAWAQNLLNTSSFDDRVIRVDWDSGVSAGRQFGRGQTGDQWRDDFRDDFDPSRGGQGRGLLKALESGDGNQLFVGKRDRETRSNDFYYGQRKGGGFRRASYGGAYYGNRSGGKGSSSGGGRVVYSGVAREGRVMRGLIKGHDTREDNSNTFAFTMASRVGLGISNGPDVAAFGATGLSVFVFHAVITAMLSTVPNATNIDLNGSDVILLPLSALRPADAEGLCDSVQSGPRCAGLSIGNGKGPLAVVGGLLQRSVLEEAGLDEESTLRSLARHLSSMLQLFDFNEVISRRSSESFRRGRWAPGSEEIVGGVGFKRTSNSVSFDANLTITGLRINGNGRLLVRAYSGKDILWSAGRLGGSVKDLMVDATSLASPLAGAADGHAVDKLEFFGGGTDDVVEMSAVTRGPGFDPSGLHNLFIVLDPWNKRSVLWRGRLASTAPYVDYNTVLTEGLQWATTERPQGRDVRTSRLLFSASLLDRVMARCSGAVSGENTTLEGWWEGLVQWVGEESTASWSRKYHKSFDAAVDAAVSSYTGPGADFVIDQLVGFDMEDSAECEGRVGRAQVEKARRLLWRLRDDFEGLGGLEEPLSVHWSRETIGGKGPGSGRGAVQYSEGDVVAWVNELIAQVLSPERQGPV</sequence>
<evidence type="ECO:0000256" key="4">
    <source>
        <dbReference type="ARBA" id="ARBA00022884"/>
    </source>
</evidence>
<dbReference type="SUPFAM" id="SSF54928">
    <property type="entry name" value="RNA-binding domain, RBD"/>
    <property type="match status" value="1"/>
</dbReference>
<dbReference type="InterPro" id="IPR015797">
    <property type="entry name" value="NUDIX_hydrolase-like_dom_sf"/>
</dbReference>
<organism evidence="9 10">
    <name type="scientific">Perkinsus olseni</name>
    <name type="common">Perkinsus atlanticus</name>
    <dbReference type="NCBI Taxonomy" id="32597"/>
    <lineage>
        <taxon>Eukaryota</taxon>
        <taxon>Sar</taxon>
        <taxon>Alveolata</taxon>
        <taxon>Perkinsozoa</taxon>
        <taxon>Perkinsea</taxon>
        <taxon>Perkinsida</taxon>
        <taxon>Perkinsidae</taxon>
        <taxon>Perkinsus</taxon>
    </lineage>
</organism>
<dbReference type="Proteomes" id="UP000553632">
    <property type="component" value="Unassembled WGS sequence"/>
</dbReference>
<feature type="domain" description="RRM" evidence="8">
    <location>
        <begin position="319"/>
        <end position="397"/>
    </location>
</feature>
<dbReference type="Gene3D" id="3.90.79.10">
    <property type="entry name" value="Nucleoside Triphosphate Pyrophosphohydrolase"/>
    <property type="match status" value="1"/>
</dbReference>
<dbReference type="EMBL" id="JABANO010037722">
    <property type="protein sequence ID" value="KAF4699709.1"/>
    <property type="molecule type" value="Genomic_DNA"/>
</dbReference>
<dbReference type="Gene3D" id="3.30.70.330">
    <property type="match status" value="1"/>
</dbReference>
<evidence type="ECO:0000256" key="2">
    <source>
        <dbReference type="ARBA" id="ARBA00010725"/>
    </source>
</evidence>
<evidence type="ECO:0000256" key="6">
    <source>
        <dbReference type="ARBA" id="ARBA00023242"/>
    </source>
</evidence>